<proteinExistence type="predicted"/>
<organism evidence="2 3">
    <name type="scientific">Platysternon megacephalum</name>
    <name type="common">big-headed turtle</name>
    <dbReference type="NCBI Taxonomy" id="55544"/>
    <lineage>
        <taxon>Eukaryota</taxon>
        <taxon>Metazoa</taxon>
        <taxon>Chordata</taxon>
        <taxon>Craniata</taxon>
        <taxon>Vertebrata</taxon>
        <taxon>Euteleostomi</taxon>
        <taxon>Archelosauria</taxon>
        <taxon>Testudinata</taxon>
        <taxon>Testudines</taxon>
        <taxon>Cryptodira</taxon>
        <taxon>Durocryptodira</taxon>
        <taxon>Testudinoidea</taxon>
        <taxon>Platysternidae</taxon>
        <taxon>Platysternon</taxon>
    </lineage>
</organism>
<name>A0A4D9E7M7_9SAUR</name>
<reference evidence="2 3" key="1">
    <citation type="submission" date="2019-04" db="EMBL/GenBank/DDBJ databases">
        <title>Draft genome of the big-headed turtle Platysternon megacephalum.</title>
        <authorList>
            <person name="Gong S."/>
        </authorList>
    </citation>
    <scope>NUCLEOTIDE SEQUENCE [LARGE SCALE GENOMIC DNA]</scope>
    <source>
        <strain evidence="2">DO16091913</strain>
        <tissue evidence="2">Muscle</tissue>
    </source>
</reference>
<feature type="region of interest" description="Disordered" evidence="1">
    <location>
        <begin position="107"/>
        <end position="140"/>
    </location>
</feature>
<accession>A0A4D9E7M7</accession>
<protein>
    <submittedName>
        <fullName evidence="2">Thioredoxin reductase 1, cytoplasmic</fullName>
    </submittedName>
</protein>
<feature type="compositionally biased region" description="Gly residues" evidence="1">
    <location>
        <begin position="108"/>
        <end position="122"/>
    </location>
</feature>
<feature type="compositionally biased region" description="Basic and acidic residues" evidence="1">
    <location>
        <begin position="126"/>
        <end position="140"/>
    </location>
</feature>
<evidence type="ECO:0000313" key="3">
    <source>
        <dbReference type="Proteomes" id="UP000297703"/>
    </source>
</evidence>
<feature type="compositionally biased region" description="Low complexity" evidence="1">
    <location>
        <begin position="27"/>
        <end position="36"/>
    </location>
</feature>
<evidence type="ECO:0000256" key="1">
    <source>
        <dbReference type="SAM" id="MobiDB-lite"/>
    </source>
</evidence>
<dbReference type="AlphaFoldDB" id="A0A4D9E7M7"/>
<dbReference type="EMBL" id="QXTE01000108">
    <property type="protein sequence ID" value="TFK05777.1"/>
    <property type="molecule type" value="Genomic_DNA"/>
</dbReference>
<sequence>MHQHPLLQAVPEVQHQVLQPLRQELLLPGLPGSPEQQGEERRLEDVGGEDAAPLGAEGLLQAPAAQVPQPLEDLQALEVAGVARGLLLEPAQQPLLLLGDVEPPEGLQGAGSAGLGFPGAGLQGDEIDRVPQGDGGDEAHGHGEVAADVVGARQDVQGELAARAGGQADAAALLQPVEHGAQAPLQVALEPAQHQGRGQVAPALQLHAEALAEGPVAPGPGGPLRGLQGASEGAAQLRGQPRLLGAQAAGLQLQARRQPQRHQDVEAVRAADLVLLVGAADLHEVPAQGGGQGPRLQPLRLGRPHQLAHDAAHVRLTVAQQVRGEAQLLRVEVLQQAPAGGAARRRLGAAGAACGSGPLAALPAAASGGAVAEQQEAQQQQRGALEQRDGARVWGAVRVRGARPASHGLVEADEGRAQA</sequence>
<dbReference type="Proteomes" id="UP000297703">
    <property type="component" value="Unassembled WGS sequence"/>
</dbReference>
<keyword evidence="3" id="KW-1185">Reference proteome</keyword>
<evidence type="ECO:0000313" key="2">
    <source>
        <dbReference type="EMBL" id="TFK05777.1"/>
    </source>
</evidence>
<gene>
    <name evidence="2" type="ORF">DR999_PMT11619</name>
</gene>
<comment type="caution">
    <text evidence="2">The sequence shown here is derived from an EMBL/GenBank/DDBJ whole genome shotgun (WGS) entry which is preliminary data.</text>
</comment>
<feature type="region of interest" description="Disordered" evidence="1">
    <location>
        <begin position="27"/>
        <end position="54"/>
    </location>
</feature>
<reference evidence="2 3" key="2">
    <citation type="submission" date="2019-04" db="EMBL/GenBank/DDBJ databases">
        <title>The genome sequence of big-headed turtle.</title>
        <authorList>
            <person name="Gong S."/>
        </authorList>
    </citation>
    <scope>NUCLEOTIDE SEQUENCE [LARGE SCALE GENOMIC DNA]</scope>
    <source>
        <strain evidence="2">DO16091913</strain>
        <tissue evidence="2">Muscle</tissue>
    </source>
</reference>